<dbReference type="PANTHER" id="PTHR38846">
    <property type="entry name" value="C3H1-TYPE DOMAIN-CONTAINING PROTEIN"/>
    <property type="match status" value="1"/>
</dbReference>
<dbReference type="Proteomes" id="UP001172684">
    <property type="component" value="Unassembled WGS sequence"/>
</dbReference>
<evidence type="ECO:0000313" key="3">
    <source>
        <dbReference type="Proteomes" id="UP001172684"/>
    </source>
</evidence>
<evidence type="ECO:0000256" key="1">
    <source>
        <dbReference type="SAM" id="MobiDB-lite"/>
    </source>
</evidence>
<feature type="region of interest" description="Disordered" evidence="1">
    <location>
        <begin position="28"/>
        <end position="71"/>
    </location>
</feature>
<proteinExistence type="predicted"/>
<reference evidence="2" key="1">
    <citation type="submission" date="2022-10" db="EMBL/GenBank/DDBJ databases">
        <title>Culturing micro-colonial fungi from biological soil crusts in the Mojave desert and describing Neophaeococcomyces mojavensis, and introducing the new genera and species Taxawa tesnikishii.</title>
        <authorList>
            <person name="Kurbessoian T."/>
            <person name="Stajich J.E."/>
        </authorList>
    </citation>
    <scope>NUCLEOTIDE SEQUENCE</scope>
    <source>
        <strain evidence="2">TK_1</strain>
    </source>
</reference>
<feature type="region of interest" description="Disordered" evidence="1">
    <location>
        <begin position="166"/>
        <end position="190"/>
    </location>
</feature>
<organism evidence="2 3">
    <name type="scientific">Coniosporium apollinis</name>
    <dbReference type="NCBI Taxonomy" id="61459"/>
    <lineage>
        <taxon>Eukaryota</taxon>
        <taxon>Fungi</taxon>
        <taxon>Dikarya</taxon>
        <taxon>Ascomycota</taxon>
        <taxon>Pezizomycotina</taxon>
        <taxon>Dothideomycetes</taxon>
        <taxon>Dothideomycetes incertae sedis</taxon>
        <taxon>Coniosporium</taxon>
    </lineage>
</organism>
<keyword evidence="3" id="KW-1185">Reference proteome</keyword>
<gene>
    <name evidence="2" type="ORF">H2201_007526</name>
</gene>
<sequence length="190" mass="21027">MNEHEKAYFKELKGFTVDKDATSALSEFGRLATERSQGVPKEGRPPQHSRPAAAPQRADPERGFLQSFPGFDPDPTKQLAAEFDRLALDQGWSTKRAAKLAELQALCELKDVYVNISDLVDSRRTGQPVEIFTSLGALQHSTLQEGKVFPKEQAIEDNSLKVLLRKMQPEESSSSKEALSSKDGSPPSRE</sequence>
<comment type="caution">
    <text evidence="2">The sequence shown here is derived from an EMBL/GenBank/DDBJ whole genome shotgun (WGS) entry which is preliminary data.</text>
</comment>
<feature type="compositionally biased region" description="Low complexity" evidence="1">
    <location>
        <begin position="170"/>
        <end position="182"/>
    </location>
</feature>
<accession>A0ABQ9NP05</accession>
<protein>
    <submittedName>
        <fullName evidence="2">Uncharacterized protein</fullName>
    </submittedName>
</protein>
<evidence type="ECO:0000313" key="2">
    <source>
        <dbReference type="EMBL" id="KAJ9659004.1"/>
    </source>
</evidence>
<name>A0ABQ9NP05_9PEZI</name>
<dbReference type="PANTHER" id="PTHR38846:SF1">
    <property type="entry name" value="C3H1-TYPE DOMAIN-CONTAINING PROTEIN"/>
    <property type="match status" value="1"/>
</dbReference>
<dbReference type="EMBL" id="JAPDRL010000080">
    <property type="protein sequence ID" value="KAJ9659004.1"/>
    <property type="molecule type" value="Genomic_DNA"/>
</dbReference>